<evidence type="ECO:0000256" key="1">
    <source>
        <dbReference type="ARBA" id="ARBA00004141"/>
    </source>
</evidence>
<keyword evidence="10" id="KW-0443">Lipid metabolism</keyword>
<dbReference type="EC" id="2.7.8.5" evidence="4"/>
<feature type="transmembrane region" description="Helical" evidence="15">
    <location>
        <begin position="152"/>
        <end position="172"/>
    </location>
</feature>
<dbReference type="PANTHER" id="PTHR14269">
    <property type="entry name" value="CDP-DIACYLGLYCEROL--GLYCEROL-3-PHOSPHATE 3-PHOSPHATIDYLTRANSFERASE-RELATED"/>
    <property type="match status" value="1"/>
</dbReference>
<sequence>MLRHLPNLITGLRILLALPLCWLILHGRYDGALLVAAIAGASDALDGFLAKHCGWQSWIGGMLDPIADKLLLTTAFVSLWLVGELPLWLVGLIVARDLVIVAGAAAYHWLIGRFDAAPSRLSKLTTTLQIVFVLVELLHLSRWLPVPDALRGLLAVATALVTLASGLHYVVVWGARARRAKRTESGHG</sequence>
<comment type="similarity">
    <text evidence="3">Belongs to the CDP-alcohol phosphatidyltransferase class-I family.</text>
</comment>
<evidence type="ECO:0000256" key="15">
    <source>
        <dbReference type="SAM" id="Phobius"/>
    </source>
</evidence>
<evidence type="ECO:0000256" key="5">
    <source>
        <dbReference type="ARBA" id="ARBA00014944"/>
    </source>
</evidence>
<keyword evidence="13" id="KW-1208">Phospholipid metabolism</keyword>
<feature type="transmembrane region" description="Helical" evidence="15">
    <location>
        <begin position="87"/>
        <end position="109"/>
    </location>
</feature>
<keyword evidence="8 15" id="KW-0812">Transmembrane</keyword>
<dbReference type="RefSeq" id="WP_380019114.1">
    <property type="nucleotide sequence ID" value="NZ_JBHSHD010000003.1"/>
</dbReference>
<comment type="subcellular location">
    <subcellularLocation>
        <location evidence="1">Membrane</location>
        <topology evidence="1">Multi-pass membrane protein</topology>
    </subcellularLocation>
</comment>
<evidence type="ECO:0000256" key="4">
    <source>
        <dbReference type="ARBA" id="ARBA00013170"/>
    </source>
</evidence>
<feature type="transmembrane region" description="Helical" evidence="15">
    <location>
        <begin position="7"/>
        <end position="25"/>
    </location>
</feature>
<keyword evidence="11 15" id="KW-0472">Membrane</keyword>
<evidence type="ECO:0000256" key="9">
    <source>
        <dbReference type="ARBA" id="ARBA00022989"/>
    </source>
</evidence>
<evidence type="ECO:0000256" key="3">
    <source>
        <dbReference type="ARBA" id="ARBA00010441"/>
    </source>
</evidence>
<dbReference type="InterPro" id="IPR000462">
    <property type="entry name" value="CDP-OH_P_trans"/>
</dbReference>
<evidence type="ECO:0000256" key="7">
    <source>
        <dbReference type="ARBA" id="ARBA00022679"/>
    </source>
</evidence>
<evidence type="ECO:0000313" key="16">
    <source>
        <dbReference type="EMBL" id="MFC4819357.1"/>
    </source>
</evidence>
<reference evidence="17" key="1">
    <citation type="journal article" date="2019" name="Int. J. Syst. Evol. Microbiol.">
        <title>The Global Catalogue of Microorganisms (GCM) 10K type strain sequencing project: providing services to taxonomists for standard genome sequencing and annotation.</title>
        <authorList>
            <consortium name="The Broad Institute Genomics Platform"/>
            <consortium name="The Broad Institute Genome Sequencing Center for Infectious Disease"/>
            <person name="Wu L."/>
            <person name="Ma J."/>
        </authorList>
    </citation>
    <scope>NUCLEOTIDE SEQUENCE [LARGE SCALE GENOMIC DNA]</scope>
    <source>
        <strain evidence="17">CCUG 30340</strain>
    </source>
</reference>
<dbReference type="InterPro" id="IPR050324">
    <property type="entry name" value="CDP-alcohol_PTase-I"/>
</dbReference>
<dbReference type="Pfam" id="PF01066">
    <property type="entry name" value="CDP-OH_P_transf"/>
    <property type="match status" value="1"/>
</dbReference>
<dbReference type="PANTHER" id="PTHR14269:SF60">
    <property type="entry name" value="CARDIOLIPIN SYNTHASE (CMP-FORMING)"/>
    <property type="match status" value="1"/>
</dbReference>
<proteinExistence type="inferred from homology"/>
<evidence type="ECO:0000256" key="12">
    <source>
        <dbReference type="ARBA" id="ARBA00023209"/>
    </source>
</evidence>
<comment type="caution">
    <text evidence="16">The sequence shown here is derived from an EMBL/GenBank/DDBJ whole genome shotgun (WGS) entry which is preliminary data.</text>
</comment>
<organism evidence="16 17">
    <name type="scientific">Dokdonella ginsengisoli</name>
    <dbReference type="NCBI Taxonomy" id="363846"/>
    <lineage>
        <taxon>Bacteria</taxon>
        <taxon>Pseudomonadati</taxon>
        <taxon>Pseudomonadota</taxon>
        <taxon>Gammaproteobacteria</taxon>
        <taxon>Lysobacterales</taxon>
        <taxon>Rhodanobacteraceae</taxon>
        <taxon>Dokdonella</taxon>
    </lineage>
</organism>
<dbReference type="PIRSF" id="PIRSF000847">
    <property type="entry name" value="Phos_ph_gly_syn"/>
    <property type="match status" value="1"/>
</dbReference>
<keyword evidence="17" id="KW-1185">Reference proteome</keyword>
<evidence type="ECO:0000256" key="6">
    <source>
        <dbReference type="ARBA" id="ARBA00022516"/>
    </source>
</evidence>
<evidence type="ECO:0000313" key="17">
    <source>
        <dbReference type="Proteomes" id="UP001595886"/>
    </source>
</evidence>
<dbReference type="GO" id="GO:0016740">
    <property type="term" value="F:transferase activity"/>
    <property type="evidence" value="ECO:0007669"/>
    <property type="project" value="UniProtKB-KW"/>
</dbReference>
<evidence type="ECO:0000256" key="11">
    <source>
        <dbReference type="ARBA" id="ARBA00023136"/>
    </source>
</evidence>
<dbReference type="Proteomes" id="UP001595886">
    <property type="component" value="Unassembled WGS sequence"/>
</dbReference>
<dbReference type="InterPro" id="IPR043130">
    <property type="entry name" value="CDP-OH_PTrfase_TM_dom"/>
</dbReference>
<protein>
    <recommendedName>
        <fullName evidence="5">CDP-diacylglycerol--glycerol-3-phosphate 3-phosphatidyltransferase</fullName>
        <ecNumber evidence="4">2.7.8.5</ecNumber>
    </recommendedName>
</protein>
<keyword evidence="9 15" id="KW-1133">Transmembrane helix</keyword>
<evidence type="ECO:0000256" key="10">
    <source>
        <dbReference type="ARBA" id="ARBA00023098"/>
    </source>
</evidence>
<evidence type="ECO:0000256" key="2">
    <source>
        <dbReference type="ARBA" id="ARBA00005042"/>
    </source>
</evidence>
<dbReference type="Gene3D" id="1.20.120.1760">
    <property type="match status" value="1"/>
</dbReference>
<keyword evidence="7 16" id="KW-0808">Transferase</keyword>
<keyword evidence="12" id="KW-0594">Phospholipid biosynthesis</keyword>
<gene>
    <name evidence="16" type="ORF">ACFO6Q_03425</name>
</gene>
<evidence type="ECO:0000256" key="8">
    <source>
        <dbReference type="ARBA" id="ARBA00022692"/>
    </source>
</evidence>
<keyword evidence="6" id="KW-0444">Lipid biosynthesis</keyword>
<dbReference type="EMBL" id="JBHSHD010000003">
    <property type="protein sequence ID" value="MFC4819357.1"/>
    <property type="molecule type" value="Genomic_DNA"/>
</dbReference>
<comment type="catalytic activity">
    <reaction evidence="14">
        <text>a CDP-1,2-diacyl-sn-glycerol + sn-glycerol 3-phosphate = a 1,2-diacyl-sn-glycero-3-phospho-(1'-sn-glycero-3'-phosphate) + CMP + H(+)</text>
        <dbReference type="Rhea" id="RHEA:12593"/>
        <dbReference type="ChEBI" id="CHEBI:15378"/>
        <dbReference type="ChEBI" id="CHEBI:57597"/>
        <dbReference type="ChEBI" id="CHEBI:58332"/>
        <dbReference type="ChEBI" id="CHEBI:60110"/>
        <dbReference type="ChEBI" id="CHEBI:60377"/>
        <dbReference type="EC" id="2.7.8.5"/>
    </reaction>
</comment>
<dbReference type="InterPro" id="IPR004570">
    <property type="entry name" value="Phosphatidylglycerol_P_synth"/>
</dbReference>
<name>A0ABV9QV90_9GAMM</name>
<evidence type="ECO:0000256" key="14">
    <source>
        <dbReference type="ARBA" id="ARBA00048586"/>
    </source>
</evidence>
<evidence type="ECO:0000256" key="13">
    <source>
        <dbReference type="ARBA" id="ARBA00023264"/>
    </source>
</evidence>
<accession>A0ABV9QV90</accession>
<comment type="pathway">
    <text evidence="2">Phospholipid metabolism; phosphatidylglycerol biosynthesis; phosphatidylglycerol from CDP-diacylglycerol: step 1/2.</text>
</comment>